<dbReference type="Gene3D" id="3.30.420.10">
    <property type="entry name" value="Ribonuclease H-like superfamily/Ribonuclease H"/>
    <property type="match status" value="1"/>
</dbReference>
<dbReference type="Pfam" id="PF13358">
    <property type="entry name" value="DDE_3"/>
    <property type="match status" value="1"/>
</dbReference>
<accession>A0A485KJ60</accession>
<proteinExistence type="predicted"/>
<reference evidence="3 4" key="1">
    <citation type="submission" date="2019-03" db="EMBL/GenBank/DDBJ databases">
        <authorList>
            <person name="Gaulin E."/>
            <person name="Dumas B."/>
        </authorList>
    </citation>
    <scope>NUCLEOTIDE SEQUENCE [LARGE SCALE GENOMIC DNA]</scope>
    <source>
        <strain evidence="3">CBS 568.67</strain>
    </source>
</reference>
<dbReference type="GO" id="GO:0003676">
    <property type="term" value="F:nucleic acid binding"/>
    <property type="evidence" value="ECO:0007669"/>
    <property type="project" value="InterPro"/>
</dbReference>
<feature type="domain" description="Tc1-like transposase DDE" evidence="1">
    <location>
        <begin position="142"/>
        <end position="291"/>
    </location>
</feature>
<evidence type="ECO:0000313" key="2">
    <source>
        <dbReference type="EMBL" id="KAF0701559.1"/>
    </source>
</evidence>
<keyword evidence="4" id="KW-1185">Reference proteome</keyword>
<dbReference type="InterPro" id="IPR036397">
    <property type="entry name" value="RNaseH_sf"/>
</dbReference>
<name>A0A485KJ60_9STRA</name>
<dbReference type="AlphaFoldDB" id="A0A485KJ60"/>
<dbReference type="InterPro" id="IPR038717">
    <property type="entry name" value="Tc1-like_DDE_dom"/>
</dbReference>
<dbReference type="Gene3D" id="1.10.10.60">
    <property type="entry name" value="Homeodomain-like"/>
    <property type="match status" value="1"/>
</dbReference>
<reference evidence="2" key="2">
    <citation type="submission" date="2019-06" db="EMBL/GenBank/DDBJ databases">
        <title>Genomics analysis of Aphanomyces spp. identifies a new class of oomycete effector associated with host adaptation.</title>
        <authorList>
            <person name="Gaulin E."/>
        </authorList>
    </citation>
    <scope>NUCLEOTIDE SEQUENCE</scope>
    <source>
        <strain evidence="2">CBS 578.67</strain>
    </source>
</reference>
<dbReference type="PANTHER" id="PTHR23022:SF129">
    <property type="entry name" value="TRANSPOSABLE ELEMENT TC3 TRANSPOSASE"/>
    <property type="match status" value="1"/>
</dbReference>
<dbReference type="EMBL" id="CAADRA010005042">
    <property type="protein sequence ID" value="VFT84894.1"/>
    <property type="molecule type" value="Genomic_DNA"/>
</dbReference>
<dbReference type="InterPro" id="IPR052338">
    <property type="entry name" value="Transposase_5"/>
</dbReference>
<sequence>MGSGPRLSIEVRAAIRSFRKFNLSYRRISVELGRSKDTIRAYCKDPDGYGRPNPGQKPRIVVGRDERTLVRNASKTGASARSLHATLGLQGSIRTSQRRLQACKHLRYIKRTHTPCLKTAHKKARLDYATRNLREGTNWTEIIWSDEKKFNLDGPDGFKYYWHDLRKDKDTFFTRATGGASVMVWGAFSSAGLSELAFLEGTQNAEKYIDTLGNYLFPFGHANYGPTFTFMQDGASIHRAKVTGEFLKGQNIDLFAHPALSPDLNPIENLWGVLARKVYGNGKQYPNVKELIAAVKEAWSQIDHNYIQKLIDSMPSRCVDVIQAKGAKIDY</sequence>
<protein>
    <submittedName>
        <fullName evidence="3">Aste57867_8001 protein</fullName>
    </submittedName>
</protein>
<evidence type="ECO:0000313" key="3">
    <source>
        <dbReference type="EMBL" id="VFT84894.1"/>
    </source>
</evidence>
<gene>
    <name evidence="3" type="primary">Aste57867_8001</name>
    <name evidence="2" type="ORF">As57867_007971</name>
    <name evidence="3" type="ORF">ASTE57867_8001</name>
</gene>
<evidence type="ECO:0000259" key="1">
    <source>
        <dbReference type="Pfam" id="PF13358"/>
    </source>
</evidence>
<organism evidence="3 4">
    <name type="scientific">Aphanomyces stellatus</name>
    <dbReference type="NCBI Taxonomy" id="120398"/>
    <lineage>
        <taxon>Eukaryota</taxon>
        <taxon>Sar</taxon>
        <taxon>Stramenopiles</taxon>
        <taxon>Oomycota</taxon>
        <taxon>Saprolegniomycetes</taxon>
        <taxon>Saprolegniales</taxon>
        <taxon>Verrucalvaceae</taxon>
        <taxon>Aphanomyces</taxon>
    </lineage>
</organism>
<dbReference type="PANTHER" id="PTHR23022">
    <property type="entry name" value="TRANSPOSABLE ELEMENT-RELATED"/>
    <property type="match status" value="1"/>
</dbReference>
<dbReference type="Proteomes" id="UP000332933">
    <property type="component" value="Unassembled WGS sequence"/>
</dbReference>
<dbReference type="EMBL" id="VJMH01005021">
    <property type="protein sequence ID" value="KAF0701559.1"/>
    <property type="molecule type" value="Genomic_DNA"/>
</dbReference>
<dbReference type="OrthoDB" id="78686at2759"/>
<evidence type="ECO:0000313" key="4">
    <source>
        <dbReference type="Proteomes" id="UP000332933"/>
    </source>
</evidence>